<keyword evidence="2" id="KW-0547">Nucleotide-binding</keyword>
<dbReference type="KEGG" id="nhl:Nhal_2876"/>
<sequence>MPPHASSPLRSLVELREVSKHFGSGPTRVDALQQVSLDIYPGEVVGLLGPSGSGKSTLLNVIGAITDPSDGRIRLEQEVVYDGRWQKGDLRRLRLEKIGFIFQFHNLIPFLTCLENVQVVLDLAGWKPEVAHRRAMELLDYLGVADRRNQYPAQLSGGQAQRVAIARALANHPHIILGDEPTASLDSVRARQVMDLLRQLAQEQEAAIIVVTHDEKIFDCFDRIFHLRDGRLESVEGKAPVREGNAAT</sequence>
<dbReference type="CDD" id="cd03255">
    <property type="entry name" value="ABC_MJ0796_LolCDE_FtsE"/>
    <property type="match status" value="1"/>
</dbReference>
<dbReference type="PROSITE" id="PS00211">
    <property type="entry name" value="ABC_TRANSPORTER_1"/>
    <property type="match status" value="1"/>
</dbReference>
<dbReference type="Gene3D" id="3.40.50.300">
    <property type="entry name" value="P-loop containing nucleotide triphosphate hydrolases"/>
    <property type="match status" value="1"/>
</dbReference>
<keyword evidence="3" id="KW-0067">ATP-binding</keyword>
<dbReference type="PANTHER" id="PTHR24220:SF86">
    <property type="entry name" value="ABC TRANSPORTER ABCH.1"/>
    <property type="match status" value="1"/>
</dbReference>
<dbReference type="SMART" id="SM00382">
    <property type="entry name" value="AAA"/>
    <property type="match status" value="1"/>
</dbReference>
<name>D5BY29_NITHN</name>
<evidence type="ECO:0000259" key="5">
    <source>
        <dbReference type="PROSITE" id="PS50893"/>
    </source>
</evidence>
<evidence type="ECO:0000256" key="1">
    <source>
        <dbReference type="ARBA" id="ARBA00022448"/>
    </source>
</evidence>
<evidence type="ECO:0000313" key="6">
    <source>
        <dbReference type="EMBL" id="ADE15940.1"/>
    </source>
</evidence>
<dbReference type="InterPro" id="IPR003593">
    <property type="entry name" value="AAA+_ATPase"/>
</dbReference>
<dbReference type="eggNOG" id="COG1136">
    <property type="taxonomic scope" value="Bacteria"/>
</dbReference>
<proteinExistence type="inferred from homology"/>
<dbReference type="Pfam" id="PF00005">
    <property type="entry name" value="ABC_tran"/>
    <property type="match status" value="1"/>
</dbReference>
<keyword evidence="1" id="KW-0813">Transport</keyword>
<organism evidence="6 7">
    <name type="scientific">Nitrosococcus halophilus (strain Nc4)</name>
    <dbReference type="NCBI Taxonomy" id="472759"/>
    <lineage>
        <taxon>Bacteria</taxon>
        <taxon>Pseudomonadati</taxon>
        <taxon>Pseudomonadota</taxon>
        <taxon>Gammaproteobacteria</taxon>
        <taxon>Chromatiales</taxon>
        <taxon>Chromatiaceae</taxon>
        <taxon>Nitrosococcus</taxon>
    </lineage>
</organism>
<gene>
    <name evidence="6" type="ordered locus">Nhal_2876</name>
</gene>
<dbReference type="PROSITE" id="PS50893">
    <property type="entry name" value="ABC_TRANSPORTER_2"/>
    <property type="match status" value="1"/>
</dbReference>
<dbReference type="GO" id="GO:1902495">
    <property type="term" value="C:transmembrane transporter complex"/>
    <property type="evidence" value="ECO:0007669"/>
    <property type="project" value="UniProtKB-ARBA"/>
</dbReference>
<keyword evidence="7" id="KW-1185">Reference proteome</keyword>
<dbReference type="InterPro" id="IPR017911">
    <property type="entry name" value="MacB-like_ATP-bd"/>
</dbReference>
<dbReference type="FunFam" id="3.40.50.300:FF:000032">
    <property type="entry name" value="Export ABC transporter ATP-binding protein"/>
    <property type="match status" value="1"/>
</dbReference>
<dbReference type="GO" id="GO:0016887">
    <property type="term" value="F:ATP hydrolysis activity"/>
    <property type="evidence" value="ECO:0007669"/>
    <property type="project" value="InterPro"/>
</dbReference>
<dbReference type="InterPro" id="IPR015854">
    <property type="entry name" value="ABC_transpr_LolD-like"/>
</dbReference>
<dbReference type="GO" id="GO:0005524">
    <property type="term" value="F:ATP binding"/>
    <property type="evidence" value="ECO:0007669"/>
    <property type="project" value="UniProtKB-KW"/>
</dbReference>
<dbReference type="SUPFAM" id="SSF52540">
    <property type="entry name" value="P-loop containing nucleoside triphosphate hydrolases"/>
    <property type="match status" value="1"/>
</dbReference>
<comment type="similarity">
    <text evidence="4">Belongs to the ABC transporter superfamily. Macrolide exporter (TC 3.A.1.122) family.</text>
</comment>
<feature type="domain" description="ABC transporter" evidence="5">
    <location>
        <begin position="13"/>
        <end position="248"/>
    </location>
</feature>
<dbReference type="AlphaFoldDB" id="D5BY29"/>
<evidence type="ECO:0000256" key="3">
    <source>
        <dbReference type="ARBA" id="ARBA00022840"/>
    </source>
</evidence>
<dbReference type="OrthoDB" id="66958at2"/>
<accession>D5BY29</accession>
<dbReference type="Proteomes" id="UP000001844">
    <property type="component" value="Chromosome"/>
</dbReference>
<evidence type="ECO:0000313" key="7">
    <source>
        <dbReference type="Proteomes" id="UP000001844"/>
    </source>
</evidence>
<dbReference type="EMBL" id="CP001798">
    <property type="protein sequence ID" value="ADE15940.1"/>
    <property type="molecule type" value="Genomic_DNA"/>
</dbReference>
<dbReference type="HOGENOM" id="CLU_000604_1_22_6"/>
<dbReference type="InterPro" id="IPR017871">
    <property type="entry name" value="ABC_transporter-like_CS"/>
</dbReference>
<dbReference type="InterPro" id="IPR003439">
    <property type="entry name" value="ABC_transporter-like_ATP-bd"/>
</dbReference>
<reference evidence="7" key="1">
    <citation type="submission" date="2010-04" db="EMBL/GenBank/DDBJ databases">
        <title>Complete genome sequence of Nitrosococcus halophilus Nc4, a salt-adapted, aerobic obligate ammonia-oxidizing sulfur purple bacterium.</title>
        <authorList>
            <consortium name="US DOE Joint Genome Institute"/>
            <person name="Campbell M.A."/>
            <person name="Malfatti S.A."/>
            <person name="Chain P.S.G."/>
            <person name="Heidelberg J.F."/>
            <person name="Ward B.B."/>
            <person name="Klotz M.G."/>
        </authorList>
    </citation>
    <scope>NUCLEOTIDE SEQUENCE [LARGE SCALE GENOMIC DNA]</scope>
    <source>
        <strain evidence="7">Nc4</strain>
    </source>
</reference>
<dbReference type="GO" id="GO:0005886">
    <property type="term" value="C:plasma membrane"/>
    <property type="evidence" value="ECO:0007669"/>
    <property type="project" value="TreeGrafter"/>
</dbReference>
<dbReference type="STRING" id="472759.Nhal_2876"/>
<dbReference type="GO" id="GO:0022857">
    <property type="term" value="F:transmembrane transporter activity"/>
    <property type="evidence" value="ECO:0007669"/>
    <property type="project" value="TreeGrafter"/>
</dbReference>
<dbReference type="InterPro" id="IPR027417">
    <property type="entry name" value="P-loop_NTPase"/>
</dbReference>
<dbReference type="PANTHER" id="PTHR24220">
    <property type="entry name" value="IMPORT ATP-BINDING PROTEIN"/>
    <property type="match status" value="1"/>
</dbReference>
<protein>
    <submittedName>
        <fullName evidence="6">ABC transporter related protein</fullName>
    </submittedName>
</protein>
<evidence type="ECO:0000256" key="4">
    <source>
        <dbReference type="ARBA" id="ARBA00038388"/>
    </source>
</evidence>
<evidence type="ECO:0000256" key="2">
    <source>
        <dbReference type="ARBA" id="ARBA00022741"/>
    </source>
</evidence>
<dbReference type="RefSeq" id="WP_013033794.1">
    <property type="nucleotide sequence ID" value="NC_013960.1"/>
</dbReference>